<evidence type="ECO:0000256" key="2">
    <source>
        <dbReference type="ARBA" id="ARBA00004141"/>
    </source>
</evidence>
<feature type="transmembrane region" description="Helical" evidence="12">
    <location>
        <begin position="203"/>
        <end position="221"/>
    </location>
</feature>
<evidence type="ECO:0000256" key="12">
    <source>
        <dbReference type="HAMAP-Rule" id="MF_01665"/>
    </source>
</evidence>
<feature type="transmembrane region" description="Helical" evidence="12">
    <location>
        <begin position="17"/>
        <end position="37"/>
    </location>
</feature>
<evidence type="ECO:0000256" key="3">
    <source>
        <dbReference type="ARBA" id="ARBA00022692"/>
    </source>
</evidence>
<feature type="transmembrane region" description="Helical" evidence="12">
    <location>
        <begin position="318"/>
        <end position="336"/>
    </location>
</feature>
<dbReference type="PANTHER" id="PTHR23289:SF2">
    <property type="entry name" value="CYTOCHROME C OXIDASE ASSEMBLY PROTEIN COX15 HOMOLOG"/>
    <property type="match status" value="1"/>
</dbReference>
<accession>A0A059FBC5</accession>
<dbReference type="EMBL" id="ARYI01000017">
    <property type="protein sequence ID" value="KCZ87897.1"/>
    <property type="molecule type" value="Genomic_DNA"/>
</dbReference>
<dbReference type="GO" id="GO:0005886">
    <property type="term" value="C:plasma membrane"/>
    <property type="evidence" value="ECO:0007669"/>
    <property type="project" value="UniProtKB-SubCell"/>
</dbReference>
<dbReference type="Proteomes" id="UP000025061">
    <property type="component" value="Unassembled WGS sequence"/>
</dbReference>
<evidence type="ECO:0000256" key="10">
    <source>
        <dbReference type="ARBA" id="ARBA00044501"/>
    </source>
</evidence>
<feature type="transmembrane region" description="Helical" evidence="12">
    <location>
        <begin position="100"/>
        <end position="117"/>
    </location>
</feature>
<comment type="similarity">
    <text evidence="12">Belongs to the COX15/CtaA family. Type 2 subfamily.</text>
</comment>
<dbReference type="RefSeq" id="WP_011647311.1">
    <property type="nucleotide sequence ID" value="NZ_ARYI01000017.1"/>
</dbReference>
<dbReference type="Pfam" id="PF02628">
    <property type="entry name" value="COX15-CtaA"/>
    <property type="match status" value="1"/>
</dbReference>
<dbReference type="UniPathway" id="UPA00269">
    <property type="reaction ID" value="UER00713"/>
</dbReference>
<dbReference type="InterPro" id="IPR023754">
    <property type="entry name" value="HemeA_Synthase_type2"/>
</dbReference>
<evidence type="ECO:0000256" key="5">
    <source>
        <dbReference type="ARBA" id="ARBA00022989"/>
    </source>
</evidence>
<sequence length="351" mass="38435">MTPSAISPVAAGWIRRWLILMALMVYAIILVGGATRLTDSGLSITEWRPVSGALPPMSEAAWLVEFEKYRATTQYQLTNAGMALSEFQFIYWWEWGHRQIGRLIGLVAVAGFAFFAWRRWLGQGLGWKLVGLIALGGLQGAIGWWMVSSGIGETERVSVAPYRLMTHFTLALLILAVIAWLWLDLGRQQRAGAPRAAQRAAMALMGLIFVQMAAGALVAGLDAGRTYTDWPLMAGEVFPAHYIHAELGVRSFFEGREATQFNHRLLAYGLWAGSLAAAWAFRKTDVHREFAFLAVLVSAQAVWGILTLVNAAPMGLALVHQGLGVVTTLWAVYTVWRAGGPKTVAEINPPA</sequence>
<keyword evidence="12" id="KW-1003">Cell membrane</keyword>
<evidence type="ECO:0000256" key="4">
    <source>
        <dbReference type="ARBA" id="ARBA00022723"/>
    </source>
</evidence>
<feature type="transmembrane region" description="Helical" evidence="12">
    <location>
        <begin position="265"/>
        <end position="281"/>
    </location>
</feature>
<evidence type="ECO:0000256" key="9">
    <source>
        <dbReference type="ARBA" id="ARBA00023136"/>
    </source>
</evidence>
<evidence type="ECO:0000256" key="6">
    <source>
        <dbReference type="ARBA" id="ARBA00023002"/>
    </source>
</evidence>
<dbReference type="GO" id="GO:0046872">
    <property type="term" value="F:metal ion binding"/>
    <property type="evidence" value="ECO:0007669"/>
    <property type="project" value="UniProtKB-KW"/>
</dbReference>
<dbReference type="GO" id="GO:0006784">
    <property type="term" value="P:heme A biosynthetic process"/>
    <property type="evidence" value="ECO:0007669"/>
    <property type="project" value="UniProtKB-UniRule"/>
</dbReference>
<keyword evidence="14" id="KW-1185">Reference proteome</keyword>
<comment type="function">
    <text evidence="12">Catalyzes the conversion of heme O to heme A by two successive hydroxylations of the methyl group at C8. The first hydroxylation forms heme I, the second hydroxylation results in an unstable dihydroxymethyl group, which spontaneously dehydrates, resulting in the formyl group of heme A.</text>
</comment>
<feature type="transmembrane region" description="Helical" evidence="12">
    <location>
        <begin position="290"/>
        <end position="312"/>
    </location>
</feature>
<comment type="cofactor">
    <cofactor evidence="1 12">
        <name>heme b</name>
        <dbReference type="ChEBI" id="CHEBI:60344"/>
    </cofactor>
</comment>
<reference evidence="13 14" key="1">
    <citation type="submission" date="2013-04" db="EMBL/GenBank/DDBJ databases">
        <title>Hyphomonas hirschiana VP5 Genome Sequencing.</title>
        <authorList>
            <person name="Lai Q."/>
            <person name="Shao Z."/>
        </authorList>
    </citation>
    <scope>NUCLEOTIDE SEQUENCE [LARGE SCALE GENOMIC DNA]</scope>
    <source>
        <strain evidence="13 14">VP5</strain>
    </source>
</reference>
<feature type="binding site" description="axial binding residue" evidence="12">
    <location>
        <position position="320"/>
    </location>
    <ligand>
        <name>heme</name>
        <dbReference type="ChEBI" id="CHEBI:30413"/>
    </ligand>
    <ligandPart>
        <name>Fe</name>
        <dbReference type="ChEBI" id="CHEBI:18248"/>
    </ligandPart>
</feature>
<evidence type="ECO:0000256" key="1">
    <source>
        <dbReference type="ARBA" id="ARBA00001970"/>
    </source>
</evidence>
<evidence type="ECO:0000256" key="8">
    <source>
        <dbReference type="ARBA" id="ARBA00023133"/>
    </source>
</evidence>
<dbReference type="GO" id="GO:0120547">
    <property type="term" value="F:heme A synthase activity"/>
    <property type="evidence" value="ECO:0007669"/>
    <property type="project" value="UniProtKB-EC"/>
</dbReference>
<protein>
    <recommendedName>
        <fullName evidence="12">Heme A synthase</fullName>
        <shortName evidence="12">HAS</shortName>
        <ecNumber evidence="12">1.17.99.9</ecNumber>
    </recommendedName>
    <alternativeName>
        <fullName evidence="12">Cytochrome aa3-controlling protein</fullName>
    </alternativeName>
</protein>
<keyword evidence="6 12" id="KW-0560">Oxidoreductase</keyword>
<gene>
    <name evidence="12" type="primary">ctaA</name>
    <name evidence="13" type="ORF">HHI_15638</name>
</gene>
<evidence type="ECO:0000313" key="13">
    <source>
        <dbReference type="EMBL" id="KCZ87897.1"/>
    </source>
</evidence>
<keyword evidence="7 12" id="KW-0408">Iron</keyword>
<comment type="subcellular location">
    <subcellularLocation>
        <location evidence="12">Cell membrane</location>
        <topology evidence="12">Multi-pass membrane protein</topology>
    </subcellularLocation>
    <subcellularLocation>
        <location evidence="2">Membrane</location>
        <topology evidence="2">Multi-pass membrane protein</topology>
    </subcellularLocation>
</comment>
<keyword evidence="3 12" id="KW-0812">Transmembrane</keyword>
<comment type="subunit">
    <text evidence="12">Interacts with CtaB.</text>
</comment>
<dbReference type="InterPro" id="IPR003780">
    <property type="entry name" value="COX15/CtaA_fam"/>
</dbReference>
<dbReference type="PANTHER" id="PTHR23289">
    <property type="entry name" value="CYTOCHROME C OXIDASE ASSEMBLY PROTEIN COX15"/>
    <property type="match status" value="1"/>
</dbReference>
<comment type="caution">
    <text evidence="13">The sequence shown here is derived from an EMBL/GenBank/DDBJ whole genome shotgun (WGS) entry which is preliminary data.</text>
</comment>
<evidence type="ECO:0000256" key="11">
    <source>
        <dbReference type="ARBA" id="ARBA00048044"/>
    </source>
</evidence>
<dbReference type="EC" id="1.17.99.9" evidence="12"/>
<dbReference type="HAMAP" id="MF_01665">
    <property type="entry name" value="HemeA_synth_type2"/>
    <property type="match status" value="1"/>
</dbReference>
<dbReference type="SMR" id="A0A059FBC5"/>
<keyword evidence="9 12" id="KW-0472">Membrane</keyword>
<evidence type="ECO:0000256" key="7">
    <source>
        <dbReference type="ARBA" id="ARBA00023004"/>
    </source>
</evidence>
<proteinExistence type="inferred from homology"/>
<comment type="pathway">
    <text evidence="10 12">Porphyrin-containing compound metabolism; heme A biosynthesis; heme A from heme O: step 1/1.</text>
</comment>
<organism evidence="13 14">
    <name type="scientific">Hyphomonas hirschiana VP5</name>
    <dbReference type="NCBI Taxonomy" id="1280951"/>
    <lineage>
        <taxon>Bacteria</taxon>
        <taxon>Pseudomonadati</taxon>
        <taxon>Pseudomonadota</taxon>
        <taxon>Alphaproteobacteria</taxon>
        <taxon>Hyphomonadales</taxon>
        <taxon>Hyphomonadaceae</taxon>
        <taxon>Hyphomonas</taxon>
    </lineage>
</organism>
<keyword evidence="4 12" id="KW-0479">Metal-binding</keyword>
<keyword evidence="5 12" id="KW-1133">Transmembrane helix</keyword>
<comment type="catalytic activity">
    <reaction evidence="11">
        <text>Fe(II)-heme o + 2 A + H2O = Fe(II)-heme a + 2 AH2</text>
        <dbReference type="Rhea" id="RHEA:63388"/>
        <dbReference type="ChEBI" id="CHEBI:13193"/>
        <dbReference type="ChEBI" id="CHEBI:15377"/>
        <dbReference type="ChEBI" id="CHEBI:17499"/>
        <dbReference type="ChEBI" id="CHEBI:60530"/>
        <dbReference type="ChEBI" id="CHEBI:61715"/>
        <dbReference type="EC" id="1.17.99.9"/>
    </reaction>
    <physiologicalReaction direction="left-to-right" evidence="11">
        <dbReference type="Rhea" id="RHEA:63389"/>
    </physiologicalReaction>
</comment>
<dbReference type="AlphaFoldDB" id="A0A059FBC5"/>
<evidence type="ECO:0000313" key="14">
    <source>
        <dbReference type="Proteomes" id="UP000025061"/>
    </source>
</evidence>
<feature type="transmembrane region" description="Helical" evidence="12">
    <location>
        <begin position="129"/>
        <end position="147"/>
    </location>
</feature>
<keyword evidence="8 12" id="KW-0350">Heme biosynthesis</keyword>
<name>A0A059FBC5_9PROT</name>
<dbReference type="OrthoDB" id="9793156at2"/>
<dbReference type="PATRIC" id="fig|1280951.3.peg.3155"/>
<feature type="binding site" description="axial binding residue" evidence="12">
    <location>
        <position position="263"/>
    </location>
    <ligand>
        <name>heme</name>
        <dbReference type="ChEBI" id="CHEBI:30413"/>
    </ligand>
    <ligandPart>
        <name>Fe</name>
        <dbReference type="ChEBI" id="CHEBI:18248"/>
    </ligandPart>
</feature>
<feature type="transmembrane region" description="Helical" evidence="12">
    <location>
        <begin position="167"/>
        <end position="183"/>
    </location>
</feature>